<dbReference type="GO" id="GO:0003723">
    <property type="term" value="F:RNA binding"/>
    <property type="evidence" value="ECO:0007669"/>
    <property type="project" value="UniProtKB-UniRule"/>
</dbReference>
<feature type="binding site" evidence="1">
    <location>
        <position position="19"/>
    </location>
    <ligand>
        <name>S-adenosyl-L-methionine</name>
        <dbReference type="ChEBI" id="CHEBI:59789"/>
    </ligand>
</feature>
<proteinExistence type="inferred from homology"/>
<protein>
    <recommendedName>
        <fullName evidence="1">Ribosomal RNA large subunit methyltransferase J</fullName>
        <ecNumber evidence="1">2.1.1.266</ecNumber>
    </recommendedName>
    <alternativeName>
        <fullName evidence="1">23S rRNA (adenine(2030)-N6)-methyltransferase</fullName>
    </alternativeName>
    <alternativeName>
        <fullName evidence="1">23S rRNA m6A2030 methyltransferase</fullName>
    </alternativeName>
</protein>
<dbReference type="EMBL" id="CP000934">
    <property type="protein sequence ID" value="ACE84650.1"/>
    <property type="molecule type" value="Genomic_DNA"/>
</dbReference>
<evidence type="ECO:0000313" key="3">
    <source>
        <dbReference type="Proteomes" id="UP000001036"/>
    </source>
</evidence>
<dbReference type="InterPro" id="IPR029063">
    <property type="entry name" value="SAM-dependent_MTases_sf"/>
</dbReference>
<feature type="binding site" evidence="1">
    <location>
        <position position="168"/>
    </location>
    <ligand>
        <name>S-adenosyl-L-methionine</name>
        <dbReference type="ChEBI" id="CHEBI:59789"/>
    </ligand>
</feature>
<dbReference type="HOGENOM" id="CLU_061769_0_0_6"/>
<accession>B3PF58</accession>
<dbReference type="GO" id="GO:0070475">
    <property type="term" value="P:rRNA base methylation"/>
    <property type="evidence" value="ECO:0007669"/>
    <property type="project" value="UniProtKB-UniRule"/>
</dbReference>
<comment type="subunit">
    <text evidence="1">Monomer.</text>
</comment>
<comment type="catalytic activity">
    <reaction evidence="1">
        <text>adenosine(2030) in 23S rRNA + S-adenosyl-L-methionine = N(6)-methyladenosine(2030) in 23S rRNA + S-adenosyl-L-homocysteine + H(+)</text>
        <dbReference type="Rhea" id="RHEA:43736"/>
        <dbReference type="Rhea" id="RHEA-COMP:10668"/>
        <dbReference type="Rhea" id="RHEA-COMP:10669"/>
        <dbReference type="ChEBI" id="CHEBI:15378"/>
        <dbReference type="ChEBI" id="CHEBI:57856"/>
        <dbReference type="ChEBI" id="CHEBI:59789"/>
        <dbReference type="ChEBI" id="CHEBI:74411"/>
        <dbReference type="ChEBI" id="CHEBI:74449"/>
        <dbReference type="EC" id="2.1.1.266"/>
    </reaction>
</comment>
<dbReference type="EC" id="2.1.1.266" evidence="1"/>
<dbReference type="Pfam" id="PF04378">
    <property type="entry name" value="RsmJ"/>
    <property type="match status" value="1"/>
</dbReference>
<dbReference type="HAMAP" id="MF_00934">
    <property type="entry name" value="23SrRNA_methyltr_J"/>
    <property type="match status" value="1"/>
</dbReference>
<keyword evidence="1" id="KW-0694">RNA-binding</keyword>
<dbReference type="RefSeq" id="WP_012488948.1">
    <property type="nucleotide sequence ID" value="NC_010995.1"/>
</dbReference>
<feature type="binding site" evidence="1">
    <location>
        <position position="104"/>
    </location>
    <ligand>
        <name>S-adenosyl-L-methionine</name>
        <dbReference type="ChEBI" id="CHEBI:59789"/>
    </ligand>
</feature>
<reference evidence="2 3" key="1">
    <citation type="journal article" date="2008" name="J. Bacteriol.">
        <title>Insights into plant cell wall degradation from the genome sequence of the soil bacterium Cellvibrio japonicus.</title>
        <authorList>
            <person name="Deboy R.T."/>
            <person name="Mongodin E.F."/>
            <person name="Fouts D.E."/>
            <person name="Tailford L.E."/>
            <person name="Khouri H."/>
            <person name="Emerson J.B."/>
            <person name="Mohamoud Y."/>
            <person name="Watkins K."/>
            <person name="Henrissat B."/>
            <person name="Gilbert H.J."/>
            <person name="Nelson K.E."/>
        </authorList>
    </citation>
    <scope>NUCLEOTIDE SEQUENCE [LARGE SCALE GENOMIC DNA]</scope>
    <source>
        <strain evidence="2 3">Ueda107</strain>
    </source>
</reference>
<dbReference type="GO" id="GO:0005829">
    <property type="term" value="C:cytosol"/>
    <property type="evidence" value="ECO:0007669"/>
    <property type="project" value="TreeGrafter"/>
</dbReference>
<keyword evidence="1" id="KW-0808">Transferase</keyword>
<comment type="function">
    <text evidence="1">Specifically methylates the adenine in position 2030 of 23S rRNA.</text>
</comment>
<feature type="binding site" evidence="1">
    <location>
        <position position="42"/>
    </location>
    <ligand>
        <name>S-adenosyl-L-methionine</name>
        <dbReference type="ChEBI" id="CHEBI:59789"/>
    </ligand>
</feature>
<name>B3PF58_CELJU</name>
<sequence>MLSYRHAFHAGNYADVLKHAVLIHSLDYLQQKEKPLRIIDTHAGAGLYKLNGIQARKTGEFTAGVGKIWELAKAGEPLPAAIAHYLERIGQTNPSGQLTRYPGSPCLVHQQLRPQDRLFLHELHPTDVQILKEHLGQDNRVKIADEDGLAGMLALLPPPERRGLVLIDPSYEVKSDYQRVAKQIIQAHKRFATGTYALWYPVVARARIDELEKSLKKSGIRNIQLYELAVRADGHEQGMTASGMILINPPWTLWQAMEEALPWLVDHLGDAATGAGYRLEQLVEE</sequence>
<feature type="binding site" evidence="1">
    <location>
        <begin position="147"/>
        <end position="148"/>
    </location>
    <ligand>
        <name>S-adenosyl-L-methionine</name>
        <dbReference type="ChEBI" id="CHEBI:59789"/>
    </ligand>
</feature>
<evidence type="ECO:0000313" key="2">
    <source>
        <dbReference type="EMBL" id="ACE84650.1"/>
    </source>
</evidence>
<dbReference type="SUPFAM" id="SSF53335">
    <property type="entry name" value="S-adenosyl-L-methionine-dependent methyltransferases"/>
    <property type="match status" value="1"/>
</dbReference>
<keyword evidence="1" id="KW-0949">S-adenosyl-L-methionine</keyword>
<keyword evidence="1" id="KW-0489">Methyltransferase</keyword>
<dbReference type="GO" id="GO:0036307">
    <property type="term" value="F:23S rRNA (adenine(2030)-N(6))-methyltransferase activity"/>
    <property type="evidence" value="ECO:0007669"/>
    <property type="project" value="UniProtKB-UniRule"/>
</dbReference>
<dbReference type="eggNOG" id="COG2961">
    <property type="taxonomic scope" value="Bacteria"/>
</dbReference>
<dbReference type="Gene3D" id="3.40.50.150">
    <property type="entry name" value="Vaccinia Virus protein VP39"/>
    <property type="match status" value="1"/>
</dbReference>
<keyword evidence="3" id="KW-1185">Reference proteome</keyword>
<organism evidence="2 3">
    <name type="scientific">Cellvibrio japonicus (strain Ueda107)</name>
    <name type="common">Pseudomonas fluorescens subsp. cellulosa</name>
    <dbReference type="NCBI Taxonomy" id="498211"/>
    <lineage>
        <taxon>Bacteria</taxon>
        <taxon>Pseudomonadati</taxon>
        <taxon>Pseudomonadota</taxon>
        <taxon>Gammaproteobacteria</taxon>
        <taxon>Cellvibrionales</taxon>
        <taxon>Cellvibrionaceae</taxon>
        <taxon>Cellvibrio</taxon>
    </lineage>
</organism>
<gene>
    <name evidence="1" type="primary">rlmJ</name>
    <name evidence="2" type="ordered locus">CJA_3372</name>
</gene>
<dbReference type="AlphaFoldDB" id="B3PF58"/>
<dbReference type="STRING" id="498211.CJA_3372"/>
<dbReference type="Proteomes" id="UP000001036">
    <property type="component" value="Chromosome"/>
</dbReference>
<comment type="similarity">
    <text evidence="1">Belongs to the RlmJ family.</text>
</comment>
<dbReference type="PANTHER" id="PTHR37426:SF1">
    <property type="entry name" value="RIBOSOMAL RNA LARGE SUBUNIT METHYLTRANSFERASE J"/>
    <property type="match status" value="1"/>
</dbReference>
<evidence type="ECO:0000256" key="1">
    <source>
        <dbReference type="HAMAP-Rule" id="MF_00934"/>
    </source>
</evidence>
<feature type="site" description="Interaction with substrate rRNA" evidence="1">
    <location>
        <position position="4"/>
    </location>
</feature>
<dbReference type="KEGG" id="cja:CJA_3372"/>
<feature type="active site" description="Proton acceptor" evidence="1">
    <location>
        <position position="168"/>
    </location>
</feature>
<dbReference type="InterPro" id="IPR007473">
    <property type="entry name" value="RlmJ"/>
</dbReference>
<keyword evidence="1" id="KW-0698">rRNA processing</keyword>
<dbReference type="PANTHER" id="PTHR37426">
    <property type="entry name" value="RIBOSOMAL RNA LARGE SUBUNIT METHYLTRANSFERASE J"/>
    <property type="match status" value="1"/>
</dbReference>
<dbReference type="OrthoDB" id="9791274at2"/>
<feature type="binding site" evidence="1">
    <location>
        <position position="122"/>
    </location>
    <ligand>
        <name>S-adenosyl-L-methionine</name>
        <dbReference type="ChEBI" id="CHEBI:59789"/>
    </ligand>
</feature>